<protein>
    <submittedName>
        <fullName evidence="7">MFS siderochrome iron transporter 1</fullName>
    </submittedName>
</protein>
<organism evidence="7 8">
    <name type="scientific">Colletotrichum orbiculare (strain 104-T / ATCC 96160 / CBS 514.97 / LARS 414 / MAFF 240422)</name>
    <name type="common">Cucumber anthracnose fungus</name>
    <name type="synonym">Colletotrichum lagenarium</name>
    <dbReference type="NCBI Taxonomy" id="1213857"/>
    <lineage>
        <taxon>Eukaryota</taxon>
        <taxon>Fungi</taxon>
        <taxon>Dikarya</taxon>
        <taxon>Ascomycota</taxon>
        <taxon>Pezizomycotina</taxon>
        <taxon>Sordariomycetes</taxon>
        <taxon>Hypocreomycetidae</taxon>
        <taxon>Glomerellales</taxon>
        <taxon>Glomerellaceae</taxon>
        <taxon>Colletotrichum</taxon>
        <taxon>Colletotrichum orbiculare species complex</taxon>
    </lineage>
</organism>
<dbReference type="InterPro" id="IPR011701">
    <property type="entry name" value="MFS"/>
</dbReference>
<dbReference type="PANTHER" id="PTHR23501">
    <property type="entry name" value="MAJOR FACILITATOR SUPERFAMILY"/>
    <property type="match status" value="1"/>
</dbReference>
<feature type="transmembrane region" description="Helical" evidence="6">
    <location>
        <begin position="330"/>
        <end position="348"/>
    </location>
</feature>
<evidence type="ECO:0000256" key="1">
    <source>
        <dbReference type="ARBA" id="ARBA00004141"/>
    </source>
</evidence>
<feature type="transmembrane region" description="Helical" evidence="6">
    <location>
        <begin position="435"/>
        <end position="456"/>
    </location>
</feature>
<dbReference type="OrthoDB" id="4078873at2759"/>
<feature type="transmembrane region" description="Helical" evidence="6">
    <location>
        <begin position="88"/>
        <end position="112"/>
    </location>
</feature>
<accession>N4VER3</accession>
<dbReference type="HOGENOM" id="CLU_012970_1_0_1"/>
<keyword evidence="2 6" id="KW-0812">Transmembrane</keyword>
<comment type="caution">
    <text evidence="7">The sequence shown here is derived from an EMBL/GenBank/DDBJ whole genome shotgun (WGS) entry which is preliminary data.</text>
</comment>
<feature type="region of interest" description="Disordered" evidence="5">
    <location>
        <begin position="1"/>
        <end position="74"/>
    </location>
</feature>
<dbReference type="Gene3D" id="1.20.1250.20">
    <property type="entry name" value="MFS general substrate transporter like domains"/>
    <property type="match status" value="2"/>
</dbReference>
<feature type="compositionally biased region" description="Basic and acidic residues" evidence="5">
    <location>
        <begin position="23"/>
        <end position="36"/>
    </location>
</feature>
<feature type="transmembrane region" description="Helical" evidence="6">
    <location>
        <begin position="212"/>
        <end position="230"/>
    </location>
</feature>
<feature type="transmembrane region" description="Helical" evidence="6">
    <location>
        <begin position="156"/>
        <end position="173"/>
    </location>
</feature>
<feature type="transmembrane region" description="Helical" evidence="6">
    <location>
        <begin position="124"/>
        <end position="144"/>
    </location>
</feature>
<sequence>MLSDESSNKGLADETSVESPESQSRRGTEAEKESELGSRAARPTDEAPSGDSTAQDSENHCESDKDPRHGEIDEGVGPLEQLLSTRQVVILLLIASAFNFALALSSGIFKVLTPYVTSGFSKHALTATASAVANIISGIIKLPYARLLDVWGRPECMASMVVFTVVGTIMMAACENVETYCASQVLYFVGFFGIQFSFVILIADCTPLRHRALWMGVIATPSIFSIWAYGPASESVLNTIGFRWGFGIWAIVLPMSSAPLLFLMFKYDRQARRAGLIPATDQNRTWRQSVLHYCRAFDVAGVFLLAAGLSFLLLAISIYSYQTQGWRSPLIISFILIGCLFIVAFLLYEKHLAPETFLPWGLIKNRTVIFTNILAAALYTSEGAASAYIYSMLIVAFDQSVTHATYINNIEMVGASVANLLIGIAFRYKGRIKYYALLLGVPLFFLGEGLMVSLHIPNPSVAVMIFCQVLLALGSGVMYPIEQLNLMAVSHAHTPALLALETTMVACGKGIGGAIATAIWTGTFRENLSKYLPTSELSKLDQIYGSLDVQSSYAVGTFARTAIDRAYGETMRVIFITSVSIVAVAWISAWFWRDIDVRKAKARA</sequence>
<dbReference type="eggNOG" id="KOG0254">
    <property type="taxonomic scope" value="Eukaryota"/>
</dbReference>
<feature type="transmembrane region" description="Helical" evidence="6">
    <location>
        <begin position="410"/>
        <end position="428"/>
    </location>
</feature>
<dbReference type="GO" id="GO:0022857">
    <property type="term" value="F:transmembrane transporter activity"/>
    <property type="evidence" value="ECO:0007669"/>
    <property type="project" value="InterPro"/>
</dbReference>
<evidence type="ECO:0000256" key="2">
    <source>
        <dbReference type="ARBA" id="ARBA00022692"/>
    </source>
</evidence>
<reference evidence="8" key="1">
    <citation type="journal article" date="2013" name="New Phytol.">
        <title>Comparative genomic and transcriptomic analyses reveal the hemibiotrophic stage shift of Colletotrichum fungi.</title>
        <authorList>
            <person name="Gan P."/>
            <person name="Ikeda K."/>
            <person name="Irieda H."/>
            <person name="Narusaka M."/>
            <person name="O'Connell R.J."/>
            <person name="Narusaka Y."/>
            <person name="Takano Y."/>
            <person name="Kubo Y."/>
            <person name="Shirasu K."/>
        </authorList>
    </citation>
    <scope>NUCLEOTIDE SEQUENCE [LARGE SCALE GENOMIC DNA]</scope>
    <source>
        <strain evidence="8">104-T / ATCC 96160 / CBS 514.97 / LARS 414 / MAFF 240422</strain>
    </source>
</reference>
<feature type="transmembrane region" description="Helical" evidence="6">
    <location>
        <begin position="296"/>
        <end position="318"/>
    </location>
</feature>
<evidence type="ECO:0000313" key="8">
    <source>
        <dbReference type="Proteomes" id="UP000014480"/>
    </source>
</evidence>
<reference evidence="8" key="2">
    <citation type="journal article" date="2019" name="Mol. Plant Microbe Interact.">
        <title>Genome sequence resources for four phytopathogenic fungi from the Colletotrichum orbiculare species complex.</title>
        <authorList>
            <person name="Gan P."/>
            <person name="Tsushima A."/>
            <person name="Narusaka M."/>
            <person name="Narusaka Y."/>
            <person name="Takano Y."/>
            <person name="Kubo Y."/>
            <person name="Shirasu K."/>
        </authorList>
    </citation>
    <scope>GENOME REANNOTATION</scope>
    <source>
        <strain evidence="8">104-T / ATCC 96160 / CBS 514.97 / LARS 414 / MAFF 240422</strain>
    </source>
</reference>
<evidence type="ECO:0000256" key="5">
    <source>
        <dbReference type="SAM" id="MobiDB-lite"/>
    </source>
</evidence>
<gene>
    <name evidence="7" type="primary">MFS2-5</name>
    <name evidence="7" type="ORF">Cob_v007420</name>
</gene>
<comment type="subcellular location">
    <subcellularLocation>
        <location evidence="1">Membrane</location>
        <topology evidence="1">Multi-pass membrane protein</topology>
    </subcellularLocation>
</comment>
<feature type="compositionally biased region" description="Basic and acidic residues" evidence="5">
    <location>
        <begin position="57"/>
        <end position="72"/>
    </location>
</feature>
<dbReference type="PANTHER" id="PTHR23501:SF3">
    <property type="entry name" value="MAJOR FACILITATOR SUPERFAMILY (MFS) PROFILE DOMAIN-CONTAINING PROTEIN"/>
    <property type="match status" value="1"/>
</dbReference>
<feature type="transmembrane region" description="Helical" evidence="6">
    <location>
        <begin position="185"/>
        <end position="205"/>
    </location>
</feature>
<evidence type="ECO:0000256" key="3">
    <source>
        <dbReference type="ARBA" id="ARBA00022989"/>
    </source>
</evidence>
<evidence type="ECO:0000256" key="4">
    <source>
        <dbReference type="ARBA" id="ARBA00023136"/>
    </source>
</evidence>
<evidence type="ECO:0000256" key="6">
    <source>
        <dbReference type="SAM" id="Phobius"/>
    </source>
</evidence>
<dbReference type="AlphaFoldDB" id="N4VER3"/>
<keyword evidence="8" id="KW-1185">Reference proteome</keyword>
<feature type="transmembrane region" description="Helical" evidence="6">
    <location>
        <begin position="573"/>
        <end position="592"/>
    </location>
</feature>
<keyword evidence="3 6" id="KW-1133">Transmembrane helix</keyword>
<feature type="transmembrane region" description="Helical" evidence="6">
    <location>
        <begin position="462"/>
        <end position="481"/>
    </location>
</feature>
<dbReference type="GO" id="GO:0005886">
    <property type="term" value="C:plasma membrane"/>
    <property type="evidence" value="ECO:0007669"/>
    <property type="project" value="TreeGrafter"/>
</dbReference>
<proteinExistence type="predicted"/>
<keyword evidence="4 6" id="KW-0472">Membrane</keyword>
<dbReference type="Pfam" id="PF07690">
    <property type="entry name" value="MFS_1"/>
    <property type="match status" value="1"/>
</dbReference>
<feature type="transmembrane region" description="Helical" evidence="6">
    <location>
        <begin position="369"/>
        <end position="390"/>
    </location>
</feature>
<evidence type="ECO:0000313" key="7">
    <source>
        <dbReference type="EMBL" id="TDZ19227.1"/>
    </source>
</evidence>
<feature type="transmembrane region" description="Helical" evidence="6">
    <location>
        <begin position="242"/>
        <end position="265"/>
    </location>
</feature>
<name>N4VER3_COLOR</name>
<dbReference type="InterPro" id="IPR036259">
    <property type="entry name" value="MFS_trans_sf"/>
</dbReference>
<dbReference type="SUPFAM" id="SSF103473">
    <property type="entry name" value="MFS general substrate transporter"/>
    <property type="match status" value="2"/>
</dbReference>
<dbReference type="EMBL" id="AMCV02000020">
    <property type="protein sequence ID" value="TDZ19227.1"/>
    <property type="molecule type" value="Genomic_DNA"/>
</dbReference>
<dbReference type="Proteomes" id="UP000014480">
    <property type="component" value="Unassembled WGS sequence"/>
</dbReference>